<evidence type="ECO:0000259" key="4">
    <source>
        <dbReference type="Pfam" id="PF13193"/>
    </source>
</evidence>
<dbReference type="InterPro" id="IPR045851">
    <property type="entry name" value="AMP-bd_C_sf"/>
</dbReference>
<reference evidence="5 6" key="1">
    <citation type="submission" date="2022-06" db="EMBL/GenBank/DDBJ databases">
        <title>Genomic Encyclopedia of Archaeal and Bacterial Type Strains, Phase II (KMG-II): from individual species to whole genera.</title>
        <authorList>
            <person name="Goeker M."/>
        </authorList>
    </citation>
    <scope>NUCLEOTIDE SEQUENCE [LARGE SCALE GENOMIC DNA]</scope>
    <source>
        <strain evidence="5 6">DSM 44693</strain>
    </source>
</reference>
<accession>A0ABT1HK14</accession>
<keyword evidence="2 5" id="KW-0436">Ligase</keyword>
<dbReference type="SUPFAM" id="SSF56801">
    <property type="entry name" value="Acetyl-CoA synthetase-like"/>
    <property type="match status" value="1"/>
</dbReference>
<dbReference type="InterPro" id="IPR042099">
    <property type="entry name" value="ANL_N_sf"/>
</dbReference>
<dbReference type="Pfam" id="PF00501">
    <property type="entry name" value="AMP-binding"/>
    <property type="match status" value="1"/>
</dbReference>
<comment type="caution">
    <text evidence="5">The sequence shown here is derived from an EMBL/GenBank/DDBJ whole genome shotgun (WGS) entry which is preliminary data.</text>
</comment>
<dbReference type="Pfam" id="PF13193">
    <property type="entry name" value="AMP-binding_C"/>
    <property type="match status" value="1"/>
</dbReference>
<dbReference type="Proteomes" id="UP001206895">
    <property type="component" value="Unassembled WGS sequence"/>
</dbReference>
<dbReference type="InterPro" id="IPR000873">
    <property type="entry name" value="AMP-dep_synth/lig_dom"/>
</dbReference>
<evidence type="ECO:0000313" key="6">
    <source>
        <dbReference type="Proteomes" id="UP001206895"/>
    </source>
</evidence>
<sequence length="470" mass="50601">MVIGADDRCVLTAAELDRAGNRLARDYRARGVRADDLVTIALPTCIEFVVACTAVWKLGATPQPMDPDMARAEREVLERVDRPALAIGARPADHTIGWVPAGHRADDSMSDAALPDASASCWKASTSSGSTGRPKVIRSTAPARFDPDADVAPFLPARAVQLICGPLWHSATFTYAFRGLMTDHRLVLADDFDEHTFTDIVARHRITWALLSPSMIHRLMRLPEADLAAADTSSIRSVLHMGSPCPEGDKRALIDWLGPQRVHEVYAGSESNGLTMIDGADWLAHPGSVGRPIGGTEVSVRADDGSAVAPGVIGQIWMRRAGGARYTYVGHRSARTRDGWDTLGDMGVVDDDGFLTVIDRRSDTIRCGDRTVYPARMEQAIVAHPAIRDAVVYAVRDDTGAQTVSAVLDIADSDVDPGEMEHFTLGHLAAVCRPGRVHVARRPLRNAAGKVRRSSFAAADAGITPSARET</sequence>
<keyword evidence="6" id="KW-1185">Reference proteome</keyword>
<protein>
    <submittedName>
        <fullName evidence="5">Bile acid-coenzyme A ligase</fullName>
    </submittedName>
</protein>
<dbReference type="Gene3D" id="3.40.50.12780">
    <property type="entry name" value="N-terminal domain of ligase-like"/>
    <property type="match status" value="1"/>
</dbReference>
<gene>
    <name evidence="5" type="ORF">LX13_004124</name>
</gene>
<evidence type="ECO:0000259" key="3">
    <source>
        <dbReference type="Pfam" id="PF00501"/>
    </source>
</evidence>
<comment type="similarity">
    <text evidence="1">Belongs to the ATP-dependent AMP-binding enzyme family.</text>
</comment>
<evidence type="ECO:0000256" key="1">
    <source>
        <dbReference type="ARBA" id="ARBA00006432"/>
    </source>
</evidence>
<proteinExistence type="inferred from homology"/>
<dbReference type="InterPro" id="IPR025110">
    <property type="entry name" value="AMP-bd_C"/>
</dbReference>
<dbReference type="GO" id="GO:0016874">
    <property type="term" value="F:ligase activity"/>
    <property type="evidence" value="ECO:0007669"/>
    <property type="project" value="UniProtKB-KW"/>
</dbReference>
<feature type="domain" description="AMP-dependent synthetase/ligase" evidence="3">
    <location>
        <begin position="7"/>
        <end position="324"/>
    </location>
</feature>
<dbReference type="PANTHER" id="PTHR43201:SF5">
    <property type="entry name" value="MEDIUM-CHAIN ACYL-COA LIGASE ACSF2, MITOCHONDRIAL"/>
    <property type="match status" value="1"/>
</dbReference>
<dbReference type="Gene3D" id="3.30.300.30">
    <property type="match status" value="1"/>
</dbReference>
<organism evidence="5 6">
    <name type="scientific">Williamsia maris</name>
    <dbReference type="NCBI Taxonomy" id="72806"/>
    <lineage>
        <taxon>Bacteria</taxon>
        <taxon>Bacillati</taxon>
        <taxon>Actinomycetota</taxon>
        <taxon>Actinomycetes</taxon>
        <taxon>Mycobacteriales</taxon>
        <taxon>Nocardiaceae</taxon>
        <taxon>Williamsia</taxon>
    </lineage>
</organism>
<evidence type="ECO:0000313" key="5">
    <source>
        <dbReference type="EMBL" id="MCP2178283.1"/>
    </source>
</evidence>
<name>A0ABT1HK14_9NOCA</name>
<evidence type="ECO:0000256" key="2">
    <source>
        <dbReference type="ARBA" id="ARBA00022598"/>
    </source>
</evidence>
<feature type="domain" description="AMP-binding enzyme C-terminal" evidence="4">
    <location>
        <begin position="377"/>
        <end position="449"/>
    </location>
</feature>
<dbReference type="PANTHER" id="PTHR43201">
    <property type="entry name" value="ACYL-COA SYNTHETASE"/>
    <property type="match status" value="1"/>
</dbReference>
<dbReference type="EMBL" id="JAMTCJ010000004">
    <property type="protein sequence ID" value="MCP2178283.1"/>
    <property type="molecule type" value="Genomic_DNA"/>
</dbReference>